<accession>A0A0F9L957</accession>
<keyword evidence="1" id="KW-1133">Transmembrane helix</keyword>
<evidence type="ECO:0000313" key="2">
    <source>
        <dbReference type="EMBL" id="KKM24020.1"/>
    </source>
</evidence>
<comment type="caution">
    <text evidence="2">The sequence shown here is derived from an EMBL/GenBank/DDBJ whole genome shotgun (WGS) entry which is preliminary data.</text>
</comment>
<dbReference type="AlphaFoldDB" id="A0A0F9L957"/>
<sequence>MLIKNSWIETAIKIIILVLVLVFIIGVVRWSCSNSNLAIEETTKNAHN</sequence>
<keyword evidence="1" id="KW-0812">Transmembrane</keyword>
<dbReference type="EMBL" id="LAZR01013008">
    <property type="protein sequence ID" value="KKM24020.1"/>
    <property type="molecule type" value="Genomic_DNA"/>
</dbReference>
<organism evidence="2">
    <name type="scientific">marine sediment metagenome</name>
    <dbReference type="NCBI Taxonomy" id="412755"/>
    <lineage>
        <taxon>unclassified sequences</taxon>
        <taxon>metagenomes</taxon>
        <taxon>ecological metagenomes</taxon>
    </lineage>
</organism>
<evidence type="ECO:0000256" key="1">
    <source>
        <dbReference type="SAM" id="Phobius"/>
    </source>
</evidence>
<reference evidence="2" key="1">
    <citation type="journal article" date="2015" name="Nature">
        <title>Complex archaea that bridge the gap between prokaryotes and eukaryotes.</title>
        <authorList>
            <person name="Spang A."/>
            <person name="Saw J.H."/>
            <person name="Jorgensen S.L."/>
            <person name="Zaremba-Niedzwiedzka K."/>
            <person name="Martijn J."/>
            <person name="Lind A.E."/>
            <person name="van Eijk R."/>
            <person name="Schleper C."/>
            <person name="Guy L."/>
            <person name="Ettema T.J."/>
        </authorList>
    </citation>
    <scope>NUCLEOTIDE SEQUENCE</scope>
</reference>
<keyword evidence="1" id="KW-0472">Membrane</keyword>
<proteinExistence type="predicted"/>
<feature type="transmembrane region" description="Helical" evidence="1">
    <location>
        <begin position="12"/>
        <end position="30"/>
    </location>
</feature>
<protein>
    <submittedName>
        <fullName evidence="2">Uncharacterized protein</fullName>
    </submittedName>
</protein>
<gene>
    <name evidence="2" type="ORF">LCGC14_1609330</name>
</gene>
<name>A0A0F9L957_9ZZZZ</name>